<dbReference type="EMBL" id="JAPDRQ010000008">
    <property type="protein sequence ID" value="KAJ9663561.1"/>
    <property type="molecule type" value="Genomic_DNA"/>
</dbReference>
<keyword evidence="2" id="KW-1185">Reference proteome</keyword>
<dbReference type="Proteomes" id="UP001172386">
    <property type="component" value="Unassembled WGS sequence"/>
</dbReference>
<evidence type="ECO:0000313" key="1">
    <source>
        <dbReference type="EMBL" id="KAJ9663561.1"/>
    </source>
</evidence>
<reference evidence="1" key="1">
    <citation type="submission" date="2022-10" db="EMBL/GenBank/DDBJ databases">
        <title>Culturing micro-colonial fungi from biological soil crusts in the Mojave desert and describing Neophaeococcomyces mojavensis, and introducing the new genera and species Taxawa tesnikishii.</title>
        <authorList>
            <person name="Kurbessoian T."/>
            <person name="Stajich J.E."/>
        </authorList>
    </citation>
    <scope>NUCLEOTIDE SEQUENCE</scope>
    <source>
        <strain evidence="1">JES_112</strain>
    </source>
</reference>
<organism evidence="1 2">
    <name type="scientific">Neophaeococcomyces mojaviensis</name>
    <dbReference type="NCBI Taxonomy" id="3383035"/>
    <lineage>
        <taxon>Eukaryota</taxon>
        <taxon>Fungi</taxon>
        <taxon>Dikarya</taxon>
        <taxon>Ascomycota</taxon>
        <taxon>Pezizomycotina</taxon>
        <taxon>Eurotiomycetes</taxon>
        <taxon>Chaetothyriomycetidae</taxon>
        <taxon>Chaetothyriales</taxon>
        <taxon>Chaetothyriales incertae sedis</taxon>
        <taxon>Neophaeococcomyces</taxon>
    </lineage>
</organism>
<protein>
    <submittedName>
        <fullName evidence="1">Uncharacterized protein</fullName>
    </submittedName>
</protein>
<comment type="caution">
    <text evidence="1">The sequence shown here is derived from an EMBL/GenBank/DDBJ whole genome shotgun (WGS) entry which is preliminary data.</text>
</comment>
<gene>
    <name evidence="1" type="ORF">H2198_000827</name>
</gene>
<proteinExistence type="predicted"/>
<accession>A0ACC3AJ18</accession>
<evidence type="ECO:0000313" key="2">
    <source>
        <dbReference type="Proteomes" id="UP001172386"/>
    </source>
</evidence>
<name>A0ACC3AJ18_9EURO</name>
<sequence length="387" mass="41952">MEATSHPLEGSYQPHELSHLHYGPYVVNDKLLSCLPSSSSRAFIITGSSLATKTPLIKNVEDLLTKKHHAGTFANIRQHSQVAQLKEALSLVESDTEIDTIISIGGGSPIDSSKTIIFRIYELRGVFLTHIAIPTTLSAAECTSIGGTTMDDGIKKAIGHPKVLASHVLYDPSFAAHTPPQLFLSTGVRALDHAVELQYNRTATWMPCKLMALGAIKELFALLPVYKKDPKDYDVMTRLFLAAYASLGFLGRNMVGSVGLSHTLGYSLGSPYGIPHGVTSCLTLGPIVKLKARLDPEAARSIAAILPYLGEASRGDKLKDSERVGERILELVENLGLRSSLGYWNVNTDQIDIICARATGAWMPDEQSATGEGDFHDALRELVANLY</sequence>